<proteinExistence type="predicted"/>
<protein>
    <submittedName>
        <fullName evidence="1">Uncharacterized protein</fullName>
    </submittedName>
</protein>
<dbReference type="OrthoDB" id="670813at2759"/>
<gene>
    <name evidence="1" type="ORF">CQW23_17117</name>
</gene>
<dbReference type="Pfam" id="PF04640">
    <property type="entry name" value="PLATZ"/>
    <property type="match status" value="1"/>
</dbReference>
<evidence type="ECO:0000313" key="1">
    <source>
        <dbReference type="EMBL" id="PHT43092.1"/>
    </source>
</evidence>
<comment type="caution">
    <text evidence="1">The sequence shown here is derived from an EMBL/GenBank/DDBJ whole genome shotgun (WGS) entry which is preliminary data.</text>
</comment>
<dbReference type="EMBL" id="MLFT02000007">
    <property type="protein sequence ID" value="PHT43092.1"/>
    <property type="molecule type" value="Genomic_DNA"/>
</dbReference>
<dbReference type="Proteomes" id="UP000224567">
    <property type="component" value="Unassembled WGS sequence"/>
</dbReference>
<keyword evidence="2" id="KW-1185">Reference proteome</keyword>
<dbReference type="InterPro" id="IPR006734">
    <property type="entry name" value="PLATZ"/>
</dbReference>
<name>A0A2G2WD05_CAPBA</name>
<reference evidence="2" key="2">
    <citation type="journal article" date="2017" name="J. Anim. Genet.">
        <title>Multiple reference genome sequences of hot pepper reveal the massive evolution of plant disease resistance genes by retroduplication.</title>
        <authorList>
            <person name="Kim S."/>
            <person name="Park J."/>
            <person name="Yeom S.-I."/>
            <person name="Kim Y.-M."/>
            <person name="Seo E."/>
            <person name="Kim K.-T."/>
            <person name="Kim M.-S."/>
            <person name="Lee J.M."/>
            <person name="Cheong K."/>
            <person name="Shin H.-S."/>
            <person name="Kim S.-B."/>
            <person name="Han K."/>
            <person name="Lee J."/>
            <person name="Park M."/>
            <person name="Lee H.-A."/>
            <person name="Lee H.-Y."/>
            <person name="Lee Y."/>
            <person name="Oh S."/>
            <person name="Lee J.H."/>
            <person name="Choi E."/>
            <person name="Choi E."/>
            <person name="Lee S.E."/>
            <person name="Jeon J."/>
            <person name="Kim H."/>
            <person name="Choi G."/>
            <person name="Song H."/>
            <person name="Lee J."/>
            <person name="Lee S.-C."/>
            <person name="Kwon J.-K."/>
            <person name="Lee H.-Y."/>
            <person name="Koo N."/>
            <person name="Hong Y."/>
            <person name="Kim R.W."/>
            <person name="Kang W.-H."/>
            <person name="Huh J.H."/>
            <person name="Kang B.-C."/>
            <person name="Yang T.-J."/>
            <person name="Lee Y.-H."/>
            <person name="Bennetzen J.L."/>
            <person name="Choi D."/>
        </authorList>
    </citation>
    <scope>NUCLEOTIDE SEQUENCE [LARGE SCALE GENOMIC DNA]</scope>
    <source>
        <strain evidence="2">cv. PBC81</strain>
    </source>
</reference>
<evidence type="ECO:0000313" key="2">
    <source>
        <dbReference type="Proteomes" id="UP000224567"/>
    </source>
</evidence>
<sequence length="114" mass="12889">MTAIVTAYHDFDCLSRTSSPSLQIQLLLPKPYKCNKKWVIALNPLPHCGSGSLIAGDPTCYTCKRRLNDPGQFRFCCIACQVEVVCRKNEISLGTIEMKHKRKRKGIPHRAPFK</sequence>
<accession>A0A2G2WD05</accession>
<dbReference type="AlphaFoldDB" id="A0A2G2WD05"/>
<reference evidence="1 2" key="1">
    <citation type="journal article" date="2017" name="Genome Biol.">
        <title>New reference genome sequences of hot pepper reveal the massive evolution of plant disease-resistance genes by retroduplication.</title>
        <authorList>
            <person name="Kim S."/>
            <person name="Park J."/>
            <person name="Yeom S.I."/>
            <person name="Kim Y.M."/>
            <person name="Seo E."/>
            <person name="Kim K.T."/>
            <person name="Kim M.S."/>
            <person name="Lee J.M."/>
            <person name="Cheong K."/>
            <person name="Shin H.S."/>
            <person name="Kim S.B."/>
            <person name="Han K."/>
            <person name="Lee J."/>
            <person name="Park M."/>
            <person name="Lee H.A."/>
            <person name="Lee H.Y."/>
            <person name="Lee Y."/>
            <person name="Oh S."/>
            <person name="Lee J.H."/>
            <person name="Choi E."/>
            <person name="Choi E."/>
            <person name="Lee S.E."/>
            <person name="Jeon J."/>
            <person name="Kim H."/>
            <person name="Choi G."/>
            <person name="Song H."/>
            <person name="Lee J."/>
            <person name="Lee S.C."/>
            <person name="Kwon J.K."/>
            <person name="Lee H.Y."/>
            <person name="Koo N."/>
            <person name="Hong Y."/>
            <person name="Kim R.W."/>
            <person name="Kang W.H."/>
            <person name="Huh J.H."/>
            <person name="Kang B.C."/>
            <person name="Yang T.J."/>
            <person name="Lee Y.H."/>
            <person name="Bennetzen J.L."/>
            <person name="Choi D."/>
        </authorList>
    </citation>
    <scope>NUCLEOTIDE SEQUENCE [LARGE SCALE GENOMIC DNA]</scope>
    <source>
        <strain evidence="2">cv. PBC81</strain>
    </source>
</reference>
<organism evidence="1 2">
    <name type="scientific">Capsicum baccatum</name>
    <name type="common">Peruvian pepper</name>
    <dbReference type="NCBI Taxonomy" id="33114"/>
    <lineage>
        <taxon>Eukaryota</taxon>
        <taxon>Viridiplantae</taxon>
        <taxon>Streptophyta</taxon>
        <taxon>Embryophyta</taxon>
        <taxon>Tracheophyta</taxon>
        <taxon>Spermatophyta</taxon>
        <taxon>Magnoliopsida</taxon>
        <taxon>eudicotyledons</taxon>
        <taxon>Gunneridae</taxon>
        <taxon>Pentapetalae</taxon>
        <taxon>asterids</taxon>
        <taxon>lamiids</taxon>
        <taxon>Solanales</taxon>
        <taxon>Solanaceae</taxon>
        <taxon>Solanoideae</taxon>
        <taxon>Capsiceae</taxon>
        <taxon>Capsicum</taxon>
    </lineage>
</organism>